<evidence type="ECO:0000313" key="2">
    <source>
        <dbReference type="EMBL" id="GLS83601.1"/>
    </source>
</evidence>
<dbReference type="RefSeq" id="WP_095498639.1">
    <property type="nucleotide sequence ID" value="NZ_BSPO01000003.1"/>
</dbReference>
<keyword evidence="3" id="KW-1185">Reference proteome</keyword>
<organism evidence="2 3">
    <name type="scientific">Paraferrimonas haliotis</name>
    <dbReference type="NCBI Taxonomy" id="2013866"/>
    <lineage>
        <taxon>Bacteria</taxon>
        <taxon>Pseudomonadati</taxon>
        <taxon>Pseudomonadota</taxon>
        <taxon>Gammaproteobacteria</taxon>
        <taxon>Alteromonadales</taxon>
        <taxon>Ferrimonadaceae</taxon>
        <taxon>Paraferrimonas</taxon>
    </lineage>
</organism>
<name>A0AA37WYX4_9GAMM</name>
<gene>
    <name evidence="2" type="ORF">GCM10007894_15780</name>
</gene>
<comment type="caution">
    <text evidence="2">The sequence shown here is derived from an EMBL/GenBank/DDBJ whole genome shotgun (WGS) entry which is preliminary data.</text>
</comment>
<keyword evidence="1" id="KW-0732">Signal</keyword>
<evidence type="ECO:0000313" key="3">
    <source>
        <dbReference type="Proteomes" id="UP001157439"/>
    </source>
</evidence>
<feature type="chain" id="PRO_5041356961" description="Secreted protein" evidence="1">
    <location>
        <begin position="17"/>
        <end position="199"/>
    </location>
</feature>
<protein>
    <recommendedName>
        <fullName evidence="4">Secreted protein</fullName>
    </recommendedName>
</protein>
<reference evidence="2 3" key="1">
    <citation type="journal article" date="2014" name="Int. J. Syst. Evol. Microbiol.">
        <title>Complete genome sequence of Corynebacterium casei LMG S-19264T (=DSM 44701T), isolated from a smear-ripened cheese.</title>
        <authorList>
            <consortium name="US DOE Joint Genome Institute (JGI-PGF)"/>
            <person name="Walter F."/>
            <person name="Albersmeier A."/>
            <person name="Kalinowski J."/>
            <person name="Ruckert C."/>
        </authorList>
    </citation>
    <scope>NUCLEOTIDE SEQUENCE [LARGE SCALE GENOMIC DNA]</scope>
    <source>
        <strain evidence="2 3">NBRC 112785</strain>
    </source>
</reference>
<dbReference type="Proteomes" id="UP001157439">
    <property type="component" value="Unassembled WGS sequence"/>
</dbReference>
<accession>A0AA37WYX4</accession>
<dbReference type="EMBL" id="BSPO01000003">
    <property type="protein sequence ID" value="GLS83601.1"/>
    <property type="molecule type" value="Genomic_DNA"/>
</dbReference>
<sequence>MLNTLALGLAVSAASATINPAPLLSADQHIAFFDNLKPLCGKSFQGEVVNPSAEDGAFATEKLVMHVRECSDNQIKIPFHVGNNASRTWILTRTGSGITLKHDHRLENGKDDPVTMYGGMTHDAGYAHAQSFPADAFSKQLFVNTGIPQSVGNTWHMYIYPDRFTYALTREGRSFHVNFDLTKEVATPVTPWGYADLKD</sequence>
<dbReference type="AlphaFoldDB" id="A0AA37WYX4"/>
<evidence type="ECO:0008006" key="4">
    <source>
        <dbReference type="Google" id="ProtNLM"/>
    </source>
</evidence>
<feature type="signal peptide" evidence="1">
    <location>
        <begin position="1"/>
        <end position="16"/>
    </location>
</feature>
<evidence type="ECO:0000256" key="1">
    <source>
        <dbReference type="SAM" id="SignalP"/>
    </source>
</evidence>
<proteinExistence type="predicted"/>